<reference evidence="2" key="1">
    <citation type="journal article" date="2017" name="Nat. Ecol. Evol.">
        <title>Genome expansion and lineage-specific genetic innovations in the forest pathogenic fungi Armillaria.</title>
        <authorList>
            <person name="Sipos G."/>
            <person name="Prasanna A.N."/>
            <person name="Walter M.C."/>
            <person name="O'Connor E."/>
            <person name="Balint B."/>
            <person name="Krizsan K."/>
            <person name="Kiss B."/>
            <person name="Hess J."/>
            <person name="Varga T."/>
            <person name="Slot J."/>
            <person name="Riley R."/>
            <person name="Boka B."/>
            <person name="Rigling D."/>
            <person name="Barry K."/>
            <person name="Lee J."/>
            <person name="Mihaltcheva S."/>
            <person name="LaButti K."/>
            <person name="Lipzen A."/>
            <person name="Waldron R."/>
            <person name="Moloney N.M."/>
            <person name="Sperisen C."/>
            <person name="Kredics L."/>
            <person name="Vagvoelgyi C."/>
            <person name="Patrignani A."/>
            <person name="Fitzpatrick D."/>
            <person name="Nagy I."/>
            <person name="Doyle S."/>
            <person name="Anderson J.B."/>
            <person name="Grigoriev I.V."/>
            <person name="Gueldener U."/>
            <person name="Muensterkoetter M."/>
            <person name="Nagy L.G."/>
        </authorList>
    </citation>
    <scope>NUCLEOTIDE SEQUENCE [LARGE SCALE GENOMIC DNA]</scope>
    <source>
        <strain evidence="2">28-4</strain>
    </source>
</reference>
<evidence type="ECO:0000313" key="2">
    <source>
        <dbReference type="Proteomes" id="UP000218334"/>
    </source>
</evidence>
<accession>A0A2H3BWN3</accession>
<evidence type="ECO:0000313" key="1">
    <source>
        <dbReference type="EMBL" id="PBK75269.1"/>
    </source>
</evidence>
<protein>
    <submittedName>
        <fullName evidence="1">Uncharacterized protein</fullName>
    </submittedName>
</protein>
<dbReference type="Proteomes" id="UP000218334">
    <property type="component" value="Unassembled WGS sequence"/>
</dbReference>
<organism evidence="1 2">
    <name type="scientific">Armillaria solidipes</name>
    <dbReference type="NCBI Taxonomy" id="1076256"/>
    <lineage>
        <taxon>Eukaryota</taxon>
        <taxon>Fungi</taxon>
        <taxon>Dikarya</taxon>
        <taxon>Basidiomycota</taxon>
        <taxon>Agaricomycotina</taxon>
        <taxon>Agaricomycetes</taxon>
        <taxon>Agaricomycetidae</taxon>
        <taxon>Agaricales</taxon>
        <taxon>Marasmiineae</taxon>
        <taxon>Physalacriaceae</taxon>
        <taxon>Armillaria</taxon>
    </lineage>
</organism>
<name>A0A2H3BWN3_9AGAR</name>
<dbReference type="AlphaFoldDB" id="A0A2H3BWN3"/>
<gene>
    <name evidence="1" type="ORF">ARMSODRAFT_971201</name>
</gene>
<sequence>MYIACILRGETVAFDQHACYAALVLLHRPGPSIMCRGGWRRLPRRHYLVWTTQQAYHAAMPGCLSPRESDAKGSNSGVGPYALARVSGTGHRWTGALVGYFFRNLPRCKRVKGPYGPCRRWNTVRNACKHCLVQFVFIRGDIGGVEASACDAGYKMRNALRNSTTEDDDLWGALSDVEFINSINERVKNGIIICSQRHRKEIGRERVTYSTRSDKPYSRLSRGKKWKNGPFACSEVFLTGLYKTEGK</sequence>
<dbReference type="EMBL" id="KZ293418">
    <property type="protein sequence ID" value="PBK75269.1"/>
    <property type="molecule type" value="Genomic_DNA"/>
</dbReference>
<keyword evidence="2" id="KW-1185">Reference proteome</keyword>
<proteinExistence type="predicted"/>